<dbReference type="PROSITE" id="PS50206">
    <property type="entry name" value="RHODANESE_3"/>
    <property type="match status" value="1"/>
</dbReference>
<sequence length="185" mass="20051">MQTTITPKQLNTQLQAGRCQLVDVREPVEHAEEHISQARLIPLGELEKRASELNRDLPIVIHCRSGKRGEQALAKLQSLGFTQVQNLEGGIQAWKASGLPVARAAKKVFPLMQQVQLTIGLGVLTGAALSLTVHPYWVFLSAFFGAGLVLAGSTGWCGLAILLSKMPWNRIEGQACCSPKNCSAR</sequence>
<evidence type="ECO:0000256" key="1">
    <source>
        <dbReference type="SAM" id="Phobius"/>
    </source>
</evidence>
<accession>A0A7W7YM14</accession>
<dbReference type="Pfam" id="PF11127">
    <property type="entry name" value="YgaP-like_TM"/>
    <property type="match status" value="1"/>
</dbReference>
<dbReference type="InterPro" id="IPR021309">
    <property type="entry name" value="YgaP-like_TM"/>
</dbReference>
<reference evidence="3 4" key="1">
    <citation type="submission" date="2020-08" db="EMBL/GenBank/DDBJ databases">
        <title>Genomic Encyclopedia of Type Strains, Phase IV (KMG-IV): sequencing the most valuable type-strain genomes for metagenomic binning, comparative biology and taxonomic classification.</title>
        <authorList>
            <person name="Goeker M."/>
        </authorList>
    </citation>
    <scope>NUCLEOTIDE SEQUENCE [LARGE SCALE GENOMIC DNA]</scope>
    <source>
        <strain evidence="3 4">DSM 12251</strain>
    </source>
</reference>
<dbReference type="GO" id="GO:0016740">
    <property type="term" value="F:transferase activity"/>
    <property type="evidence" value="ECO:0007669"/>
    <property type="project" value="UniProtKB-KW"/>
</dbReference>
<dbReference type="Proteomes" id="UP000534294">
    <property type="component" value="Unassembled WGS sequence"/>
</dbReference>
<dbReference type="PANTHER" id="PTHR43031">
    <property type="entry name" value="FAD-DEPENDENT OXIDOREDUCTASE"/>
    <property type="match status" value="1"/>
</dbReference>
<feature type="transmembrane region" description="Helical" evidence="1">
    <location>
        <begin position="143"/>
        <end position="163"/>
    </location>
</feature>
<dbReference type="InterPro" id="IPR050229">
    <property type="entry name" value="GlpE_sulfurtransferase"/>
</dbReference>
<evidence type="ECO:0000313" key="3">
    <source>
        <dbReference type="EMBL" id="MBB5038497.1"/>
    </source>
</evidence>
<organism evidence="3 4">
    <name type="scientific">Prosthecobacter dejongeii</name>
    <dbReference type="NCBI Taxonomy" id="48465"/>
    <lineage>
        <taxon>Bacteria</taxon>
        <taxon>Pseudomonadati</taxon>
        <taxon>Verrucomicrobiota</taxon>
        <taxon>Verrucomicrobiia</taxon>
        <taxon>Verrucomicrobiales</taxon>
        <taxon>Verrucomicrobiaceae</taxon>
        <taxon>Prosthecobacter</taxon>
    </lineage>
</organism>
<keyword evidence="4" id="KW-1185">Reference proteome</keyword>
<dbReference type="SUPFAM" id="SSF52821">
    <property type="entry name" value="Rhodanese/Cell cycle control phosphatase"/>
    <property type="match status" value="1"/>
</dbReference>
<dbReference type="InterPro" id="IPR036873">
    <property type="entry name" value="Rhodanese-like_dom_sf"/>
</dbReference>
<dbReference type="RefSeq" id="WP_184209385.1">
    <property type="nucleotide sequence ID" value="NZ_JACHIF010000005.1"/>
</dbReference>
<dbReference type="SMART" id="SM00450">
    <property type="entry name" value="RHOD"/>
    <property type="match status" value="1"/>
</dbReference>
<dbReference type="Pfam" id="PF00581">
    <property type="entry name" value="Rhodanese"/>
    <property type="match status" value="1"/>
</dbReference>
<feature type="domain" description="Rhodanese" evidence="2">
    <location>
        <begin position="15"/>
        <end position="103"/>
    </location>
</feature>
<protein>
    <submittedName>
        <fullName evidence="3">Rhodanese-related sulfurtransferase</fullName>
    </submittedName>
</protein>
<evidence type="ECO:0000259" key="2">
    <source>
        <dbReference type="PROSITE" id="PS50206"/>
    </source>
</evidence>
<dbReference type="CDD" id="cd00158">
    <property type="entry name" value="RHOD"/>
    <property type="match status" value="1"/>
</dbReference>
<proteinExistence type="predicted"/>
<dbReference type="InterPro" id="IPR001763">
    <property type="entry name" value="Rhodanese-like_dom"/>
</dbReference>
<dbReference type="EMBL" id="JACHIF010000005">
    <property type="protein sequence ID" value="MBB5038497.1"/>
    <property type="molecule type" value="Genomic_DNA"/>
</dbReference>
<dbReference type="Gene3D" id="6.10.140.1340">
    <property type="match status" value="1"/>
</dbReference>
<keyword evidence="1" id="KW-0472">Membrane</keyword>
<keyword evidence="3" id="KW-0808">Transferase</keyword>
<name>A0A7W7YM14_9BACT</name>
<evidence type="ECO:0000313" key="4">
    <source>
        <dbReference type="Proteomes" id="UP000534294"/>
    </source>
</evidence>
<gene>
    <name evidence="3" type="ORF">HNQ64_002760</name>
</gene>
<comment type="caution">
    <text evidence="3">The sequence shown here is derived from an EMBL/GenBank/DDBJ whole genome shotgun (WGS) entry which is preliminary data.</text>
</comment>
<keyword evidence="1" id="KW-0812">Transmembrane</keyword>
<dbReference type="PANTHER" id="PTHR43031:SF1">
    <property type="entry name" value="PYRIDINE NUCLEOTIDE-DISULPHIDE OXIDOREDUCTASE"/>
    <property type="match status" value="1"/>
</dbReference>
<dbReference type="Gene3D" id="3.40.250.10">
    <property type="entry name" value="Rhodanese-like domain"/>
    <property type="match status" value="1"/>
</dbReference>
<feature type="transmembrane region" description="Helical" evidence="1">
    <location>
        <begin position="115"/>
        <end position="137"/>
    </location>
</feature>
<dbReference type="AlphaFoldDB" id="A0A7W7YM14"/>
<keyword evidence="1" id="KW-1133">Transmembrane helix</keyword>